<reference evidence="3" key="1">
    <citation type="submission" date="2017-03" db="EMBL/GenBank/DDBJ databases">
        <title>Phytopthora megakarya and P. palmivora, two closely related causual agents of cacao black pod achieved similar genome size and gene model numbers by different mechanisms.</title>
        <authorList>
            <person name="Ali S."/>
            <person name="Shao J."/>
            <person name="Larry D.J."/>
            <person name="Kronmiller B."/>
            <person name="Shen D."/>
            <person name="Strem M.D."/>
            <person name="Melnick R.L."/>
            <person name="Guiltinan M.J."/>
            <person name="Tyler B.M."/>
            <person name="Meinhardt L.W."/>
            <person name="Bailey B.A."/>
        </authorList>
    </citation>
    <scope>NUCLEOTIDE SEQUENCE [LARGE SCALE GENOMIC DNA]</scope>
    <source>
        <strain evidence="3">zdho120</strain>
    </source>
</reference>
<feature type="compositionally biased region" description="Polar residues" evidence="1">
    <location>
        <begin position="1"/>
        <end position="12"/>
    </location>
</feature>
<keyword evidence="3" id="KW-1185">Reference proteome</keyword>
<evidence type="ECO:0000313" key="2">
    <source>
        <dbReference type="EMBL" id="OWY97327.1"/>
    </source>
</evidence>
<proteinExistence type="predicted"/>
<evidence type="ECO:0000313" key="3">
    <source>
        <dbReference type="Proteomes" id="UP000198211"/>
    </source>
</evidence>
<protein>
    <submittedName>
        <fullName evidence="2">Uncharacterized protein</fullName>
    </submittedName>
</protein>
<feature type="region of interest" description="Disordered" evidence="1">
    <location>
        <begin position="1"/>
        <end position="70"/>
    </location>
</feature>
<gene>
    <name evidence="2" type="ORF">PHMEG_00032174</name>
</gene>
<name>A0A225UWY1_9STRA</name>
<comment type="caution">
    <text evidence="2">The sequence shown here is derived from an EMBL/GenBank/DDBJ whole genome shotgun (WGS) entry which is preliminary data.</text>
</comment>
<sequence length="115" mass="12618">MKKSSLNKSGNTVFERCQQDQTLDDIESLNPAYNEGFEDNGNSAETPTGSPKSMEGIEGSRGLEEDNTNRQYVGVVDTGAGRAITLDISWFRGILTPDPSHTFIYVYPIVPLMGQ</sequence>
<accession>A0A225UWY1</accession>
<dbReference type="AlphaFoldDB" id="A0A225UWY1"/>
<evidence type="ECO:0000256" key="1">
    <source>
        <dbReference type="SAM" id="MobiDB-lite"/>
    </source>
</evidence>
<dbReference type="EMBL" id="NBNE01010585">
    <property type="protein sequence ID" value="OWY97327.1"/>
    <property type="molecule type" value="Genomic_DNA"/>
</dbReference>
<feature type="compositionally biased region" description="Polar residues" evidence="1">
    <location>
        <begin position="40"/>
        <end position="51"/>
    </location>
</feature>
<dbReference type="Proteomes" id="UP000198211">
    <property type="component" value="Unassembled WGS sequence"/>
</dbReference>
<organism evidence="2 3">
    <name type="scientific">Phytophthora megakarya</name>
    <dbReference type="NCBI Taxonomy" id="4795"/>
    <lineage>
        <taxon>Eukaryota</taxon>
        <taxon>Sar</taxon>
        <taxon>Stramenopiles</taxon>
        <taxon>Oomycota</taxon>
        <taxon>Peronosporomycetes</taxon>
        <taxon>Peronosporales</taxon>
        <taxon>Peronosporaceae</taxon>
        <taxon>Phytophthora</taxon>
    </lineage>
</organism>